<dbReference type="InterPro" id="IPR036259">
    <property type="entry name" value="MFS_trans_sf"/>
</dbReference>
<dbReference type="AlphaFoldDB" id="A0A127ZAB5"/>
<organism evidence="8">
    <name type="scientific">Sporisorium scitamineum</name>
    <dbReference type="NCBI Taxonomy" id="49012"/>
    <lineage>
        <taxon>Eukaryota</taxon>
        <taxon>Fungi</taxon>
        <taxon>Dikarya</taxon>
        <taxon>Basidiomycota</taxon>
        <taxon>Ustilaginomycotina</taxon>
        <taxon>Ustilaginomycetes</taxon>
        <taxon>Ustilaginales</taxon>
        <taxon>Ustilaginaceae</taxon>
        <taxon>Sporisorium</taxon>
    </lineage>
</organism>
<keyword evidence="3 6" id="KW-1133">Transmembrane helix</keyword>
<feature type="transmembrane region" description="Helical" evidence="6">
    <location>
        <begin position="506"/>
        <end position="528"/>
    </location>
</feature>
<evidence type="ECO:0000259" key="7">
    <source>
        <dbReference type="PROSITE" id="PS50850"/>
    </source>
</evidence>
<feature type="domain" description="Major facilitator superfamily (MFS) profile" evidence="7">
    <location>
        <begin position="146"/>
        <end position="579"/>
    </location>
</feature>
<dbReference type="EMBL" id="LK056656">
    <property type="protein sequence ID" value="CDU22557.1"/>
    <property type="molecule type" value="Genomic_DNA"/>
</dbReference>
<feature type="transmembrane region" description="Helical" evidence="6">
    <location>
        <begin position="475"/>
        <end position="499"/>
    </location>
</feature>
<dbReference type="SUPFAM" id="SSF103473">
    <property type="entry name" value="MFS general substrate transporter"/>
    <property type="match status" value="1"/>
</dbReference>
<feature type="transmembrane region" description="Helical" evidence="6">
    <location>
        <begin position="212"/>
        <end position="231"/>
    </location>
</feature>
<gene>
    <name evidence="8" type="ORF">SPSC_01187</name>
</gene>
<feature type="transmembrane region" description="Helical" evidence="6">
    <location>
        <begin position="271"/>
        <end position="294"/>
    </location>
</feature>
<reference evidence="8" key="1">
    <citation type="submission" date="2014-06" db="EMBL/GenBank/DDBJ databases">
        <authorList>
            <person name="Ju J."/>
            <person name="Zhang J."/>
        </authorList>
    </citation>
    <scope>NUCLEOTIDE SEQUENCE</scope>
    <source>
        <strain evidence="8">SscI8</strain>
    </source>
</reference>
<feature type="transmembrane region" description="Helical" evidence="6">
    <location>
        <begin position="448"/>
        <end position="469"/>
    </location>
</feature>
<dbReference type="OrthoDB" id="2585655at2759"/>
<comment type="subcellular location">
    <subcellularLocation>
        <location evidence="1">Membrane</location>
        <topology evidence="1">Multi-pass membrane protein</topology>
    </subcellularLocation>
</comment>
<dbReference type="GO" id="GO:0005886">
    <property type="term" value="C:plasma membrane"/>
    <property type="evidence" value="ECO:0007669"/>
    <property type="project" value="TreeGrafter"/>
</dbReference>
<dbReference type="PROSITE" id="PS50850">
    <property type="entry name" value="MFS"/>
    <property type="match status" value="1"/>
</dbReference>
<evidence type="ECO:0000256" key="6">
    <source>
        <dbReference type="SAM" id="Phobius"/>
    </source>
</evidence>
<dbReference type="InterPro" id="IPR020846">
    <property type="entry name" value="MFS_dom"/>
</dbReference>
<dbReference type="Gene3D" id="1.20.1250.20">
    <property type="entry name" value="MFS general substrate transporter like domains"/>
    <property type="match status" value="1"/>
</dbReference>
<feature type="transmembrane region" description="Helical" evidence="6">
    <location>
        <begin position="300"/>
        <end position="324"/>
    </location>
</feature>
<evidence type="ECO:0000256" key="4">
    <source>
        <dbReference type="ARBA" id="ARBA00023136"/>
    </source>
</evidence>
<feature type="transmembrane region" description="Helical" evidence="6">
    <location>
        <begin position="237"/>
        <end position="259"/>
    </location>
</feature>
<evidence type="ECO:0000256" key="2">
    <source>
        <dbReference type="ARBA" id="ARBA00022692"/>
    </source>
</evidence>
<keyword evidence="4 6" id="KW-0472">Membrane</keyword>
<keyword evidence="2 6" id="KW-0812">Transmembrane</keyword>
<dbReference type="PANTHER" id="PTHR23502:SF184">
    <property type="entry name" value="MAJOR FACILITATOR SUPERFAMILY (MFS) PROFILE DOMAIN-CONTAINING PROTEIN"/>
    <property type="match status" value="1"/>
</dbReference>
<feature type="transmembrane region" description="Helical" evidence="6">
    <location>
        <begin position="182"/>
        <end position="200"/>
    </location>
</feature>
<dbReference type="Pfam" id="PF07690">
    <property type="entry name" value="MFS_1"/>
    <property type="match status" value="1"/>
</dbReference>
<protein>
    <submittedName>
        <fullName evidence="8">Related to TPO3-Polyamine transport protein</fullName>
    </submittedName>
</protein>
<dbReference type="GO" id="GO:0022857">
    <property type="term" value="F:transmembrane transporter activity"/>
    <property type="evidence" value="ECO:0007669"/>
    <property type="project" value="InterPro"/>
</dbReference>
<evidence type="ECO:0000256" key="3">
    <source>
        <dbReference type="ARBA" id="ARBA00022989"/>
    </source>
</evidence>
<dbReference type="PANTHER" id="PTHR23502">
    <property type="entry name" value="MAJOR FACILITATOR SUPERFAMILY"/>
    <property type="match status" value="1"/>
</dbReference>
<feature type="transmembrane region" description="Helical" evidence="6">
    <location>
        <begin position="368"/>
        <end position="387"/>
    </location>
</feature>
<dbReference type="InterPro" id="IPR011701">
    <property type="entry name" value="MFS"/>
</dbReference>
<evidence type="ECO:0000256" key="1">
    <source>
        <dbReference type="ARBA" id="ARBA00004141"/>
    </source>
</evidence>
<name>A0A127ZAB5_9BASI</name>
<evidence type="ECO:0000256" key="5">
    <source>
        <dbReference type="SAM" id="MobiDB-lite"/>
    </source>
</evidence>
<proteinExistence type="predicted"/>
<sequence length="579" mass="62157">MSSSNDIVSNSHLVDGRLSSRAAMYSRWLDGRLAPFASPFDVTYSGSNQVALTPRADHFNAATENPPSSSTSSSPDKHANATTLPDRLDPQTCFTLIVGQVASLFDAAQTNAVVPDEAALADEATPLRPATANDPTAWWTRRKWILTFLVGLTMFNGSFASTAPNGAGVHMVQQFGLSNEEMVFIATSFVGGCVAGPIIWAPLSEIYGRRMVFLISTLLYSLTNIGCALAPTKSVLFSCRFLAGICASSAFSNAASVITDLFAPPDRDGPMIVASLAPLLGPCFGPLFGAGVSLNLRWPFVFWLLGAIGLALDAVLVCVPETYAPVLIARTKPKENVVVQATSWRQKTRTFFLINLGRPINMMCREPIVTCATFYLSFFFALMYIFFASWPLIFGPPGIYRLDAVRTGLTFLPMGVGGALAAIWLALCERPRIKASASAIGPTPEAKLFPTFFVAPLVAAGLLWAGWLARTSVPYPVTMLAGIPIGAAMVLCFQGWIGFLGDCYRLYSSSAIAATVIGRSLSGATIPLCTHRLHEKLGGIAFLYTMLAGLVVLTIPMPLLVFRFGAKLRARSMYKPGRG</sequence>
<feature type="region of interest" description="Disordered" evidence="5">
    <location>
        <begin position="59"/>
        <end position="86"/>
    </location>
</feature>
<accession>A0A127ZAB5</accession>
<feature type="transmembrane region" description="Helical" evidence="6">
    <location>
        <begin position="144"/>
        <end position="162"/>
    </location>
</feature>
<evidence type="ECO:0000313" key="8">
    <source>
        <dbReference type="EMBL" id="CDU22557.1"/>
    </source>
</evidence>
<feature type="transmembrane region" description="Helical" evidence="6">
    <location>
        <begin position="540"/>
        <end position="565"/>
    </location>
</feature>
<feature type="transmembrane region" description="Helical" evidence="6">
    <location>
        <begin position="407"/>
        <end position="427"/>
    </location>
</feature>